<organism evidence="3 4">
    <name type="scientific">Sphingobium fluviale</name>
    <dbReference type="NCBI Taxonomy" id="2506423"/>
    <lineage>
        <taxon>Bacteria</taxon>
        <taxon>Pseudomonadati</taxon>
        <taxon>Pseudomonadota</taxon>
        <taxon>Alphaproteobacteria</taxon>
        <taxon>Sphingomonadales</taxon>
        <taxon>Sphingomonadaceae</taxon>
        <taxon>Sphingobium</taxon>
    </lineage>
</organism>
<dbReference type="AlphaFoldDB" id="A0A4V1N471"/>
<feature type="chain" id="PRO_5020930066" description="DUF1190 domain-containing protein" evidence="2">
    <location>
        <begin position="26"/>
        <end position="124"/>
    </location>
</feature>
<evidence type="ECO:0000313" key="4">
    <source>
        <dbReference type="Proteomes" id="UP000290958"/>
    </source>
</evidence>
<feature type="signal peptide" evidence="2">
    <location>
        <begin position="1"/>
        <end position="25"/>
    </location>
</feature>
<comment type="caution">
    <text evidence="3">The sequence shown here is derived from an EMBL/GenBank/DDBJ whole genome shotgun (WGS) entry which is preliminary data.</text>
</comment>
<protein>
    <recommendedName>
        <fullName evidence="5">DUF1190 domain-containing protein</fullName>
    </recommendedName>
</protein>
<dbReference type="OrthoDB" id="7204892at2"/>
<proteinExistence type="predicted"/>
<reference evidence="4" key="1">
    <citation type="submission" date="2019-01" db="EMBL/GenBank/DDBJ databases">
        <title>Cytophagaceae bacterium strain CAR-16.</title>
        <authorList>
            <person name="Chen W.-M."/>
        </authorList>
    </citation>
    <scope>NUCLEOTIDE SEQUENCE [LARGE SCALE GENOMIC DNA]</scope>
    <source>
        <strain evidence="4">CHR27</strain>
    </source>
</reference>
<evidence type="ECO:0000256" key="2">
    <source>
        <dbReference type="SAM" id="SignalP"/>
    </source>
</evidence>
<evidence type="ECO:0000313" key="3">
    <source>
        <dbReference type="EMBL" id="RXR31146.1"/>
    </source>
</evidence>
<evidence type="ECO:0008006" key="5">
    <source>
        <dbReference type="Google" id="ProtNLM"/>
    </source>
</evidence>
<gene>
    <name evidence="3" type="ORF">EQG66_00375</name>
</gene>
<evidence type="ECO:0000256" key="1">
    <source>
        <dbReference type="SAM" id="MobiDB-lite"/>
    </source>
</evidence>
<keyword evidence="2" id="KW-0732">Signal</keyword>
<accession>A0A4V1N471</accession>
<dbReference type="Proteomes" id="UP000290958">
    <property type="component" value="Unassembled WGS sequence"/>
</dbReference>
<feature type="region of interest" description="Disordered" evidence="1">
    <location>
        <begin position="104"/>
        <end position="124"/>
    </location>
</feature>
<keyword evidence="4" id="KW-1185">Reference proteome</keyword>
<sequence>MKRLLSLLLLAGALVGLLGQEAAFAYVMPVANAEQIAAPAAQMSADCAEMMGLAKQALQPEKPCEGMTPDCVAKMGCAVPVALVPPLAFGATLQFRAASPPQMPVAPLVGRDTGPEPEPPTFLG</sequence>
<dbReference type="EMBL" id="SBKP01000001">
    <property type="protein sequence ID" value="RXR31146.1"/>
    <property type="molecule type" value="Genomic_DNA"/>
</dbReference>
<name>A0A4V1N471_9SPHN</name>